<dbReference type="Pfam" id="PF12027">
    <property type="entry name" value="DUF3514"/>
    <property type="match status" value="1"/>
</dbReference>
<dbReference type="InterPro" id="IPR021902">
    <property type="entry name" value="DUF3514"/>
</dbReference>
<feature type="region of interest" description="Disordered" evidence="1">
    <location>
        <begin position="22"/>
        <end position="71"/>
    </location>
</feature>
<dbReference type="KEGG" id="erw:ERWE_CDS_00660"/>
<protein>
    <recommendedName>
        <fullName evidence="4">DUF3514 domain-containing protein</fullName>
    </recommendedName>
</protein>
<dbReference type="Proteomes" id="UP000001021">
    <property type="component" value="Chromosome"/>
</dbReference>
<feature type="region of interest" description="Disordered" evidence="1">
    <location>
        <begin position="476"/>
        <end position="506"/>
    </location>
</feature>
<feature type="compositionally biased region" description="Basic and acidic residues" evidence="1">
    <location>
        <begin position="30"/>
        <end position="45"/>
    </location>
</feature>
<evidence type="ECO:0008006" key="4">
    <source>
        <dbReference type="Google" id="ProtNLM"/>
    </source>
</evidence>
<keyword evidence="3" id="KW-1185">Reference proteome</keyword>
<dbReference type="HOGENOM" id="CLU_313475_0_0_5"/>
<reference evidence="2 3" key="1">
    <citation type="journal article" date="2006" name="J. Bacteriol.">
        <title>Comparative genomic analysis of three strains of Ehrlichia ruminantium reveals an active process of genome size plasticity.</title>
        <authorList>
            <person name="Frutos R."/>
            <person name="Viari A."/>
            <person name="Ferraz C."/>
            <person name="Morgat A."/>
            <person name="Eychenie S."/>
            <person name="Kandassami Y."/>
            <person name="Chantal I."/>
            <person name="Bensaid A."/>
            <person name="Coissac E."/>
            <person name="Vachiery N."/>
            <person name="Demaille J."/>
            <person name="Martinez D."/>
        </authorList>
    </citation>
    <scope>NUCLEOTIDE SEQUENCE [LARGE SCALE GENOMIC DNA]</scope>
    <source>
        <strain evidence="2 3">Welgevonden</strain>
    </source>
</reference>
<name>A0A0H3M514_EHRRW</name>
<feature type="region of interest" description="Disordered" evidence="1">
    <location>
        <begin position="902"/>
        <end position="934"/>
    </location>
</feature>
<dbReference type="EMBL" id="CR925678">
    <property type="protein sequence ID" value="CAI26560.1"/>
    <property type="molecule type" value="Genomic_DNA"/>
</dbReference>
<gene>
    <name evidence="2" type="ordered locus">ERWE_CDS_00660</name>
</gene>
<proteinExistence type="predicted"/>
<dbReference type="AlphaFoldDB" id="A0A0H3M514"/>
<evidence type="ECO:0000256" key="1">
    <source>
        <dbReference type="SAM" id="MobiDB-lite"/>
    </source>
</evidence>
<feature type="compositionally biased region" description="Polar residues" evidence="1">
    <location>
        <begin position="46"/>
        <end position="71"/>
    </location>
</feature>
<evidence type="ECO:0000313" key="3">
    <source>
        <dbReference type="Proteomes" id="UP000001021"/>
    </source>
</evidence>
<feature type="compositionally biased region" description="Basic and acidic residues" evidence="1">
    <location>
        <begin position="488"/>
        <end position="498"/>
    </location>
</feature>
<organism evidence="2 3">
    <name type="scientific">Ehrlichia ruminantium (strain Welgevonden)</name>
    <dbReference type="NCBI Taxonomy" id="254945"/>
    <lineage>
        <taxon>Bacteria</taxon>
        <taxon>Pseudomonadati</taxon>
        <taxon>Pseudomonadota</taxon>
        <taxon>Alphaproteobacteria</taxon>
        <taxon>Rickettsiales</taxon>
        <taxon>Anaplasmataceae</taxon>
        <taxon>Ehrlichia</taxon>
    </lineage>
</organism>
<accession>A0A0H3M514</accession>
<evidence type="ECO:0000313" key="2">
    <source>
        <dbReference type="EMBL" id="CAI26560.1"/>
    </source>
</evidence>
<sequence>MCVMGILKLLMGIIGTGMVLTGSTGGSEQQEDKENTDNQSGKDQDNSNSDVANASGDNTSTQSSQHVGNSEGSIAAGEVSNAHSASKGLVDSRKVKNLEYPNFRKKHAMYCYDMLQAAFNWQGGYAYVTHDFHNFLDCIAGNDQEIRGLCFLVLKASVLFQYCMLHCRHEVARLLVFDQRSLRDPMLLNNLLSKALSILSNTDDPDRRMYFSYLALCHISYSQLDMKEMISPQFYRDIQGLLCRIFEYKITNGFDPYIKFTHELLIGCALFLGGMYNQIHTREATTEVTVPDTVNVLCRNTDIFRERINSNRRSVMAWQDLGYRCYRLFISMLYMYTDDTRLFRRGVQAIPQKLIRQCSEDIVTLIDSYYLQDEMPYSVIAGNIAGSLSRLINRNNISIVQEDITLYEQHCIRQCSMSVKTSTDLESQDIEQLNVSMSIVDINEEREGIHAAQQPPSSSLGEGAVGEVAGSSYDYTRLGARPKVRSRKSSDKTLKQGESHTSVKISQVSTGMSSTFVDKKSKGLVGIIKSPDSFSSQETKLSQVHHKQAQVADGVTTTDKLSNIDLQENVIQPVHISEVDDNLPKQSPISRQGTCVSMPPDHIRKFRRLHVIYLYDICRRLIFSTHGEIKATVECAHVMSDIFKSNKAEQKFFLLMLKVSMLLQFCGAHFSRERIRYIIFDARPWAKESKNIDYILCEILGVINTSSSLSHTIMSISRLLRQKYDVDGKMLTKMRHMPDFYRKVMNLLCRVYQYKRECSNFGQDNIHTIVISQVIICCAMLMGSMYCSKEGIGIRGTRRTLDVEFYHLVLAFMYLYEVQAQGAAKVDYIDHSPVVIPPGLSRLCSKNFVKFLKKNYPGGEVPFSIHVEHLIERLDRLITGQNVAWIFSDIEIYEHSFMQNRRRSGSDYSRGDGTGGENDNFPDQQRASGDGRGL</sequence>